<dbReference type="InterPro" id="IPR011990">
    <property type="entry name" value="TPR-like_helical_dom_sf"/>
</dbReference>
<keyword evidence="2" id="KW-0809">Transit peptide</keyword>
<feature type="repeat" description="PPR" evidence="3">
    <location>
        <begin position="237"/>
        <end position="271"/>
    </location>
</feature>
<dbReference type="PANTHER" id="PTHR46862:SF3">
    <property type="entry name" value="OS07G0661900 PROTEIN"/>
    <property type="match status" value="1"/>
</dbReference>
<dbReference type="Proteomes" id="UP001151287">
    <property type="component" value="Unassembled WGS sequence"/>
</dbReference>
<dbReference type="InterPro" id="IPR002885">
    <property type="entry name" value="PPR_rpt"/>
</dbReference>
<evidence type="ECO:0000256" key="1">
    <source>
        <dbReference type="ARBA" id="ARBA00022737"/>
    </source>
</evidence>
<reference evidence="4" key="1">
    <citation type="journal article" date="2022" name="Cell">
        <title>Repeat-based holocentromeres influence genome architecture and karyotype evolution.</title>
        <authorList>
            <person name="Hofstatter P.G."/>
            <person name="Thangavel G."/>
            <person name="Lux T."/>
            <person name="Neumann P."/>
            <person name="Vondrak T."/>
            <person name="Novak P."/>
            <person name="Zhang M."/>
            <person name="Costa L."/>
            <person name="Castellani M."/>
            <person name="Scott A."/>
            <person name="Toegelov H."/>
            <person name="Fuchs J."/>
            <person name="Mata-Sucre Y."/>
            <person name="Dias Y."/>
            <person name="Vanzela A.L.L."/>
            <person name="Huettel B."/>
            <person name="Almeida C.C.S."/>
            <person name="Simkova H."/>
            <person name="Souza G."/>
            <person name="Pedrosa-Harand A."/>
            <person name="Macas J."/>
            <person name="Mayer K.F.X."/>
            <person name="Houben A."/>
            <person name="Marques A."/>
        </authorList>
    </citation>
    <scope>NUCLEOTIDE SEQUENCE</scope>
    <source>
        <strain evidence="4">RhyBre1mFocal</strain>
    </source>
</reference>
<feature type="repeat" description="PPR" evidence="3">
    <location>
        <begin position="132"/>
        <end position="166"/>
    </location>
</feature>
<feature type="repeat" description="PPR" evidence="3">
    <location>
        <begin position="272"/>
        <end position="306"/>
    </location>
</feature>
<evidence type="ECO:0000313" key="5">
    <source>
        <dbReference type="Proteomes" id="UP001151287"/>
    </source>
</evidence>
<dbReference type="Pfam" id="PF01535">
    <property type="entry name" value="PPR"/>
    <property type="match status" value="4"/>
</dbReference>
<evidence type="ECO:0000313" key="4">
    <source>
        <dbReference type="EMBL" id="KAJ1700709.1"/>
    </source>
</evidence>
<dbReference type="EMBL" id="JAMQYH010000001">
    <property type="protein sequence ID" value="KAJ1700709.1"/>
    <property type="molecule type" value="Genomic_DNA"/>
</dbReference>
<evidence type="ECO:0008006" key="6">
    <source>
        <dbReference type="Google" id="ProtNLM"/>
    </source>
</evidence>
<organism evidence="4 5">
    <name type="scientific">Rhynchospora breviuscula</name>
    <dbReference type="NCBI Taxonomy" id="2022672"/>
    <lineage>
        <taxon>Eukaryota</taxon>
        <taxon>Viridiplantae</taxon>
        <taxon>Streptophyta</taxon>
        <taxon>Embryophyta</taxon>
        <taxon>Tracheophyta</taxon>
        <taxon>Spermatophyta</taxon>
        <taxon>Magnoliopsida</taxon>
        <taxon>Liliopsida</taxon>
        <taxon>Poales</taxon>
        <taxon>Cyperaceae</taxon>
        <taxon>Cyperoideae</taxon>
        <taxon>Rhynchosporeae</taxon>
        <taxon>Rhynchospora</taxon>
    </lineage>
</organism>
<keyword evidence="5" id="KW-1185">Reference proteome</keyword>
<proteinExistence type="predicted"/>
<protein>
    <recommendedName>
        <fullName evidence="6">Pentatricopeptide repeat-containing protein</fullName>
    </recommendedName>
</protein>
<name>A0A9Q0HW41_9POAL</name>
<keyword evidence="1" id="KW-0677">Repeat</keyword>
<gene>
    <name evidence="4" type="ORF">LUZ63_000488</name>
</gene>
<dbReference type="AlphaFoldDB" id="A0A9Q0HW41"/>
<dbReference type="PANTHER" id="PTHR46862">
    <property type="entry name" value="OS07G0661900 PROTEIN"/>
    <property type="match status" value="1"/>
</dbReference>
<accession>A0A9Q0HW41</accession>
<dbReference type="Pfam" id="PF13812">
    <property type="entry name" value="PPR_3"/>
    <property type="match status" value="1"/>
</dbReference>
<comment type="caution">
    <text evidence="4">The sequence shown here is derived from an EMBL/GenBank/DDBJ whole genome shotgun (WGS) entry which is preliminary data.</text>
</comment>
<evidence type="ECO:0000256" key="2">
    <source>
        <dbReference type="ARBA" id="ARBA00022946"/>
    </source>
</evidence>
<feature type="repeat" description="PPR" evidence="3">
    <location>
        <begin position="167"/>
        <end position="201"/>
    </location>
</feature>
<dbReference type="PROSITE" id="PS51375">
    <property type="entry name" value="PPR"/>
    <property type="match status" value="4"/>
</dbReference>
<sequence length="374" mass="42980">MNSLSSCPLCNFYPNFRPKPIIRRDVRPPICTGEETNLKWTNLKRNLTPEERMAISRLPKMMANRCKALMKKLICFNSQDENLHLLLAAWVKTMKPTRADWLAVLKEMKKIEHPLYIEVYEYALLEDTFEANVRDYTKLIHTFGKQNNLHRAEGTLDNMKRRGFILDLVTLTTLIDMYSKAGDLKHAKEIFDEIKLLGIDYDKRAYGSMIMAYIRADMLEEAESLIKESEAREIYTGTEVYKALLRAYSNKGDSKGAQRVFDSIQYARVVPDSRICALLVNAYCLAGQTSDARCVIENMRRAGLRPCERCVTLIIDAYEKDNSLDKALDFLIEMEKDGIAISQDILGVLQGWFDKIGVKEEMDEILKEVSMLQG</sequence>
<evidence type="ECO:0000256" key="3">
    <source>
        <dbReference type="PROSITE-ProRule" id="PRU00708"/>
    </source>
</evidence>
<dbReference type="Gene3D" id="1.25.40.10">
    <property type="entry name" value="Tetratricopeptide repeat domain"/>
    <property type="match status" value="2"/>
</dbReference>
<dbReference type="OrthoDB" id="185373at2759"/>
<dbReference type="NCBIfam" id="TIGR00756">
    <property type="entry name" value="PPR"/>
    <property type="match status" value="3"/>
</dbReference>